<dbReference type="RefSeq" id="WP_114449463.1">
    <property type="nucleotide sequence ID" value="NZ_QPHM01000001.1"/>
</dbReference>
<keyword evidence="1" id="KW-0175">Coiled coil</keyword>
<proteinExistence type="predicted"/>
<comment type="caution">
    <text evidence="2">The sequence shown here is derived from an EMBL/GenBank/DDBJ whole genome shotgun (WGS) entry which is preliminary data.</text>
</comment>
<accession>A0A368NE94</accession>
<evidence type="ECO:0000256" key="1">
    <source>
        <dbReference type="SAM" id="Coils"/>
    </source>
</evidence>
<name>A0A368NE94_9EURY</name>
<feature type="coiled-coil region" evidence="1">
    <location>
        <begin position="345"/>
        <end position="403"/>
    </location>
</feature>
<sequence>MSETNDAESGAGVTLSEYYTIPFAGVTAFDNFQMDMPESILGKLGLDDRPELSFSDAIRQLPTATTSEIEVTNPFNPGREHNIPISTANAVVNPELAEAFTAGDIENGDAMVYAVSSNQYTIINPVEAWSPWADAFEDADLNDAILGEFRVYDYGRKVHGDIYLTDELVHPPGGRQPLYVGIQTGNSFDGSMALYARGFAYDTQCDNSFRALTEKLSRRHVGQPSEYHDWIMDLLDQMGAIRDYLLELISEALEIEMDFAELPYSVSEYYQMLGVPEYLANAAAQDAKARGQTEDGSRNRLNKWVLHSGLTYALTHSFRGRAEEGKLEDYYFTARRILDNPAETMEVIEAEYERRERRRAEIQNNGELSFSQKRGLATVERYSQSLRERKEEFEAREERINKLMMAMEEGNAE</sequence>
<dbReference type="Proteomes" id="UP000252189">
    <property type="component" value="Unassembled WGS sequence"/>
</dbReference>
<organism evidence="2 3">
    <name type="scientific">Haloplanus salinus</name>
    <dbReference type="NCBI Taxonomy" id="1126245"/>
    <lineage>
        <taxon>Archaea</taxon>
        <taxon>Methanobacteriati</taxon>
        <taxon>Methanobacteriota</taxon>
        <taxon>Stenosarchaea group</taxon>
        <taxon>Halobacteria</taxon>
        <taxon>Halobacteriales</taxon>
        <taxon>Haloferacaceae</taxon>
        <taxon>Haloplanus</taxon>
    </lineage>
</organism>
<evidence type="ECO:0000313" key="3">
    <source>
        <dbReference type="Proteomes" id="UP000252189"/>
    </source>
</evidence>
<keyword evidence="3" id="KW-1185">Reference proteome</keyword>
<dbReference type="EMBL" id="QPHM01000001">
    <property type="protein sequence ID" value="RCU47904.1"/>
    <property type="molecule type" value="Genomic_DNA"/>
</dbReference>
<reference evidence="2 3" key="1">
    <citation type="submission" date="2018-07" db="EMBL/GenBank/DDBJ databases">
        <title>Genome sequences of Haloplanus salinus JCM 18368T.</title>
        <authorList>
            <person name="Kim Y.B."/>
            <person name="Roh S.W."/>
        </authorList>
    </citation>
    <scope>NUCLEOTIDE SEQUENCE [LARGE SCALE GENOMIC DNA]</scope>
    <source>
        <strain evidence="2 3">JCM 18368</strain>
    </source>
</reference>
<gene>
    <name evidence="2" type="ORF">DU504_11740</name>
</gene>
<dbReference type="OrthoDB" id="238071at2157"/>
<dbReference type="AlphaFoldDB" id="A0A368NE94"/>
<evidence type="ECO:0000313" key="2">
    <source>
        <dbReference type="EMBL" id="RCU47904.1"/>
    </source>
</evidence>
<protein>
    <submittedName>
        <fullName evidence="2">Uncharacterized protein</fullName>
    </submittedName>
</protein>